<evidence type="ECO:0000313" key="4">
    <source>
        <dbReference type="Proteomes" id="UP000321927"/>
    </source>
</evidence>
<dbReference type="EMBL" id="VORV01000004">
    <property type="protein sequence ID" value="TXD78361.1"/>
    <property type="molecule type" value="Genomic_DNA"/>
</dbReference>
<organism evidence="1 3">
    <name type="scientific">Algoriphagus ratkowskyi</name>
    <dbReference type="NCBI Taxonomy" id="57028"/>
    <lineage>
        <taxon>Bacteria</taxon>
        <taxon>Pseudomonadati</taxon>
        <taxon>Bacteroidota</taxon>
        <taxon>Cytophagia</taxon>
        <taxon>Cytophagales</taxon>
        <taxon>Cyclobacteriaceae</taxon>
        <taxon>Algoriphagus</taxon>
    </lineage>
</organism>
<name>A0A2W7RG75_9BACT</name>
<evidence type="ECO:0000313" key="2">
    <source>
        <dbReference type="EMBL" id="TXD78361.1"/>
    </source>
</evidence>
<dbReference type="AlphaFoldDB" id="A0A2W7RG75"/>
<dbReference type="OrthoDB" id="8449062at2"/>
<reference evidence="1 3" key="1">
    <citation type="submission" date="2018-06" db="EMBL/GenBank/DDBJ databases">
        <title>Genomic Encyclopedia of Archaeal and Bacterial Type Strains, Phase II (KMG-II): from individual species to whole genera.</title>
        <authorList>
            <person name="Goeker M."/>
        </authorList>
    </citation>
    <scope>NUCLEOTIDE SEQUENCE [LARGE SCALE GENOMIC DNA]</scope>
    <source>
        <strain evidence="1 3">DSM 22686</strain>
    </source>
</reference>
<gene>
    <name evidence="2" type="ORF">ESW18_06100</name>
    <name evidence="1" type="ORF">LV84_01148</name>
</gene>
<reference evidence="2 4" key="2">
    <citation type="submission" date="2019-08" db="EMBL/GenBank/DDBJ databases">
        <title>Genome of Algoriphagus ratkowskyi IC026.</title>
        <authorList>
            <person name="Bowman J.P."/>
        </authorList>
    </citation>
    <scope>NUCLEOTIDE SEQUENCE [LARGE SCALE GENOMIC DNA]</scope>
    <source>
        <strain evidence="2 4">IC026</strain>
    </source>
</reference>
<proteinExistence type="predicted"/>
<evidence type="ECO:0000313" key="3">
    <source>
        <dbReference type="Proteomes" id="UP000249115"/>
    </source>
</evidence>
<comment type="caution">
    <text evidence="1">The sequence shown here is derived from an EMBL/GenBank/DDBJ whole genome shotgun (WGS) entry which is preliminary data.</text>
</comment>
<protein>
    <submittedName>
        <fullName evidence="1">Uncharacterized protein</fullName>
    </submittedName>
</protein>
<keyword evidence="4" id="KW-1185">Reference proteome</keyword>
<evidence type="ECO:0000313" key="1">
    <source>
        <dbReference type="EMBL" id="PZX59938.1"/>
    </source>
</evidence>
<accession>A0A2W7RG75</accession>
<dbReference type="Proteomes" id="UP000321927">
    <property type="component" value="Unassembled WGS sequence"/>
</dbReference>
<sequence>MKYDSKADTLLHIKRVAELMTQASSELIKRANVHDNSKLETPEKELFDKFTPKLKGCTYNSDEYREYLKELKVALDHHYQNNSHHPEHFENGVNGFDLFDLIEMFFDWKAAGERHADGNIYKSIDINKDRFKLSEQTVDIFTNTAKRLGW</sequence>
<dbReference type="Proteomes" id="UP000249115">
    <property type="component" value="Unassembled WGS sequence"/>
</dbReference>
<dbReference type="Pfam" id="PF18907">
    <property type="entry name" value="DUF5662"/>
    <property type="match status" value="1"/>
</dbReference>
<dbReference type="EMBL" id="QKZU01000003">
    <property type="protein sequence ID" value="PZX59938.1"/>
    <property type="molecule type" value="Genomic_DNA"/>
</dbReference>
<dbReference type="RefSeq" id="WP_086499857.1">
    <property type="nucleotide sequence ID" value="NZ_MSSV01000003.1"/>
</dbReference>
<dbReference type="InterPro" id="IPR043721">
    <property type="entry name" value="DUF5662"/>
</dbReference>